<reference evidence="3 4" key="1">
    <citation type="journal article" date="2019" name="Int. J. Syst. Evol. Microbiol.">
        <title>The Global Catalogue of Microorganisms (GCM) 10K type strain sequencing project: providing services to taxonomists for standard genome sequencing and annotation.</title>
        <authorList>
            <consortium name="The Broad Institute Genomics Platform"/>
            <consortium name="The Broad Institute Genome Sequencing Center for Infectious Disease"/>
            <person name="Wu L."/>
            <person name="Ma J."/>
        </authorList>
    </citation>
    <scope>NUCLEOTIDE SEQUENCE [LARGE SCALE GENOMIC DNA]</scope>
    <source>
        <strain evidence="3 4">JCM 10671</strain>
    </source>
</reference>
<dbReference type="Proteomes" id="UP001500957">
    <property type="component" value="Unassembled WGS sequence"/>
</dbReference>
<sequence>MTAGNGSRTDASGMVHAYAARRTGNRTERARWDEMVGFHGRVRRGWRELSAVAESLGPSGLAAAAAEAHRLLEEDGVTYRPLGAPEEQTWVLDPLPVFVDEAEWAMLEPGLIQRANLLEALLHDLYGPRNTLRSGVLPNELVHAHPGFLRVWDGVATGTARQLFLAAADLARAADGTWCVLADRVQAPSGAGYAMANRRVVSRVLPGLHRDAELHRLGPFFHAMRIGLEQVAPPTAEAPRAVLLTPGAGSETAFEQAYLSTLLGYPLVRGEDLVVADGRVWQQTLGRLEQVDVILRRVDSWYCDPLDLRPDSELGVPGLVEAARAGSVSVVNGLGCGVLENPGLLPFLPALCQALLDEPLRLKSVPTWWCGDDAGLAKVRGSLAEMVIKPLARGIGRTRVHGWELTEQQRKDLLHRIEAEPYAWVGQEALPCSTAPSIVADDLFPQDLTLRTFAVASGSTFQVMTGGLGQVRTSPALTDRQVLTTKDVWIRNTRGAPAIEPWVREATPSQVLPLTITPRVTEDMFWLGRYAERAEDTARLVRAVNDRWADFHHSPERTGAAALAVLLETLTRVTATAPGFRGVDADTRFAGRAGELLSLVLDEEREGTLAFAVRRLTEVSGDVREQLSTDTWLVLGGLERELDDLRRKLRGRQVLTPDVPTAIARVLEGLLALSGLIAESLVRDAGWRFCEIGRRVERALHVTALLEAAVTARRAPQTDSLVLESVLIAAESIITYRRRYQARAGVGTMLDLLLADRENPRAVAYQLDRLGEALERIPAESERIAPVRDALAEIRAIIRNADTVALARAEEDGTRPELRDLLSHLNKLLSTLAVDVERIFFVQPAPQRPLDVTVSTWEAW</sequence>
<dbReference type="PANTHER" id="PTHR34595">
    <property type="entry name" value="BLR5612 PROTEIN"/>
    <property type="match status" value="1"/>
</dbReference>
<evidence type="ECO:0000313" key="4">
    <source>
        <dbReference type="Proteomes" id="UP001500957"/>
    </source>
</evidence>
<comment type="caution">
    <text evidence="3">The sequence shown here is derived from an EMBL/GenBank/DDBJ whole genome shotgun (WGS) entry which is preliminary data.</text>
</comment>
<feature type="domain" description="DUF403" evidence="1">
    <location>
        <begin position="518"/>
        <end position="841"/>
    </location>
</feature>
<name>A0ABN1H2U2_9ACTN</name>
<gene>
    <name evidence="3" type="ORF">GCM10009547_33760</name>
</gene>
<dbReference type="InterPro" id="IPR025841">
    <property type="entry name" value="CP_ATPgrasp_2"/>
</dbReference>
<proteinExistence type="predicted"/>
<dbReference type="Gene3D" id="3.40.50.11290">
    <property type="match status" value="1"/>
</dbReference>
<evidence type="ECO:0000259" key="2">
    <source>
        <dbReference type="Pfam" id="PF14403"/>
    </source>
</evidence>
<organism evidence="3 4">
    <name type="scientific">Sporichthya brevicatena</name>
    <dbReference type="NCBI Taxonomy" id="171442"/>
    <lineage>
        <taxon>Bacteria</taxon>
        <taxon>Bacillati</taxon>
        <taxon>Actinomycetota</taxon>
        <taxon>Actinomycetes</taxon>
        <taxon>Sporichthyales</taxon>
        <taxon>Sporichthyaceae</taxon>
        <taxon>Sporichthya</taxon>
    </lineage>
</organism>
<accession>A0ABN1H2U2</accession>
<protein>
    <submittedName>
        <fullName evidence="3">Circularly permuted type 2 ATP-grasp protein</fullName>
    </submittedName>
</protein>
<dbReference type="RefSeq" id="WP_344606864.1">
    <property type="nucleotide sequence ID" value="NZ_BAAAHE010000029.1"/>
</dbReference>
<evidence type="ECO:0000259" key="1">
    <source>
        <dbReference type="Pfam" id="PF04168"/>
    </source>
</evidence>
<evidence type="ECO:0000313" key="3">
    <source>
        <dbReference type="EMBL" id="GAA0627455.1"/>
    </source>
</evidence>
<keyword evidence="4" id="KW-1185">Reference proteome</keyword>
<dbReference type="InterPro" id="IPR051680">
    <property type="entry name" value="ATP-dep_Glu-Cys_Ligase-2"/>
</dbReference>
<dbReference type="Pfam" id="PF04168">
    <property type="entry name" value="Alpha-E"/>
    <property type="match status" value="1"/>
</dbReference>
<dbReference type="InterPro" id="IPR007296">
    <property type="entry name" value="DUF403"/>
</dbReference>
<dbReference type="PANTHER" id="PTHR34595:SF2">
    <property type="entry name" value="BLR2978 PROTEIN"/>
    <property type="match status" value="1"/>
</dbReference>
<dbReference type="Gene3D" id="3.30.1490.270">
    <property type="match status" value="1"/>
</dbReference>
<feature type="domain" description="Circularly permuted ATP-grasp type 2" evidence="2">
    <location>
        <begin position="96"/>
        <end position="471"/>
    </location>
</feature>
<dbReference type="SUPFAM" id="SSF56059">
    <property type="entry name" value="Glutathione synthetase ATP-binding domain-like"/>
    <property type="match status" value="1"/>
</dbReference>
<dbReference type="EMBL" id="BAAAHE010000029">
    <property type="protein sequence ID" value="GAA0627455.1"/>
    <property type="molecule type" value="Genomic_DNA"/>
</dbReference>
<dbReference type="Pfam" id="PF14403">
    <property type="entry name" value="CP_ATPgrasp_2"/>
    <property type="match status" value="1"/>
</dbReference>